<feature type="transmembrane region" description="Helical" evidence="1">
    <location>
        <begin position="7"/>
        <end position="25"/>
    </location>
</feature>
<evidence type="ECO:0000256" key="1">
    <source>
        <dbReference type="SAM" id="Phobius"/>
    </source>
</evidence>
<keyword evidence="3" id="KW-1185">Reference proteome</keyword>
<name>A0A9W5Y208_9CLOT</name>
<feature type="transmembrane region" description="Helical" evidence="1">
    <location>
        <begin position="102"/>
        <end position="120"/>
    </location>
</feature>
<keyword evidence="1" id="KW-1133">Transmembrane helix</keyword>
<comment type="caution">
    <text evidence="2">The sequence shown here is derived from an EMBL/GenBank/DDBJ whole genome shotgun (WGS) entry which is preliminary data.</text>
</comment>
<reference evidence="2" key="1">
    <citation type="journal article" date="2023" name="Int. J. Syst. Evol. Microbiol.">
        <title>&lt;i&gt;Clostridium folliculivorans&lt;/i&gt; sp. nov., isolated from soil samples of an organic paddy in Japan.</title>
        <authorList>
            <person name="Tazawa J."/>
            <person name="Kobayashi H."/>
            <person name="Tanizawa Y."/>
            <person name="Uchino A."/>
            <person name="Tanaka F."/>
            <person name="Urashima Y."/>
            <person name="Miura S."/>
            <person name="Sakamoto M."/>
            <person name="Ohkuma M."/>
            <person name="Tohno M."/>
        </authorList>
    </citation>
    <scope>NUCLEOTIDE SEQUENCE</scope>
    <source>
        <strain evidence="2">D1-1</strain>
    </source>
</reference>
<dbReference type="AlphaFoldDB" id="A0A9W5Y208"/>
<dbReference type="RefSeq" id="WP_261852130.1">
    <property type="nucleotide sequence ID" value="NZ_BQXY01000002.1"/>
</dbReference>
<keyword evidence="1" id="KW-0812">Transmembrane</keyword>
<feature type="transmembrane region" description="Helical" evidence="1">
    <location>
        <begin position="70"/>
        <end position="90"/>
    </location>
</feature>
<protein>
    <submittedName>
        <fullName evidence="2">Uncharacterized protein</fullName>
    </submittedName>
</protein>
<feature type="transmembrane region" description="Helical" evidence="1">
    <location>
        <begin position="37"/>
        <end position="58"/>
    </location>
</feature>
<gene>
    <name evidence="2" type="ORF">CFOLD11_19940</name>
</gene>
<sequence length="125" mass="14714">MRDNIKKILYIILLIWTVIALFIVYKKVEFPFVYEFVVSYVICLLLVGLYSLITILLNMRKLNWRTMRKILIKFIIISFAFWACNVLFTYLTKGELILVNKILSSIIASFGLTFGELIFFKKDIA</sequence>
<keyword evidence="1" id="KW-0472">Membrane</keyword>
<accession>A0A9W5Y208</accession>
<proteinExistence type="predicted"/>
<dbReference type="EMBL" id="BQXY01000002">
    <property type="protein sequence ID" value="GKU25168.1"/>
    <property type="molecule type" value="Genomic_DNA"/>
</dbReference>
<evidence type="ECO:0000313" key="3">
    <source>
        <dbReference type="Proteomes" id="UP001057868"/>
    </source>
</evidence>
<organism evidence="2 3">
    <name type="scientific">Clostridium folliculivorans</name>
    <dbReference type="NCBI Taxonomy" id="2886038"/>
    <lineage>
        <taxon>Bacteria</taxon>
        <taxon>Bacillati</taxon>
        <taxon>Bacillota</taxon>
        <taxon>Clostridia</taxon>
        <taxon>Eubacteriales</taxon>
        <taxon>Clostridiaceae</taxon>
        <taxon>Clostridium</taxon>
    </lineage>
</organism>
<evidence type="ECO:0000313" key="2">
    <source>
        <dbReference type="EMBL" id="GKU25168.1"/>
    </source>
</evidence>
<dbReference type="Proteomes" id="UP001057868">
    <property type="component" value="Unassembled WGS sequence"/>
</dbReference>